<dbReference type="EMBL" id="JAJNEC010000005">
    <property type="protein sequence ID" value="MCD2423030.1"/>
    <property type="molecule type" value="Genomic_DNA"/>
</dbReference>
<keyword evidence="3 5" id="KW-1133">Transmembrane helix</keyword>
<dbReference type="Proteomes" id="UP001199816">
    <property type="component" value="Unassembled WGS sequence"/>
</dbReference>
<feature type="transmembrane region" description="Helical" evidence="5">
    <location>
        <begin position="491"/>
        <end position="511"/>
    </location>
</feature>
<feature type="transmembrane region" description="Helical" evidence="5">
    <location>
        <begin position="444"/>
        <end position="462"/>
    </location>
</feature>
<sequence length="671" mass="76322">MHLFKRKKKEKSFCEKVLENESAYDVTTKEESLHFLIAFFGDLRPPKNEQHLADARMKDMILFLEAHPSFVSRLQQAILVQLINTRLEGAFTESGIPVSSGFWDELMGKLKHKMLPREQDTNDFVYVLDRVFYRKNDHVWIEAIRRATWISFFELLQFTLQAKDPRLTEHLIDALTVLSFQVANNGLEKEIAGYIAPIHPIQENPFLLQSRLLHELQQEKNDPYHIREVVNRLKLVLFEIENEILHIREHQDQRGTSIRQSYLLLILTARIERMQILLDTIDNDDHFDIGRFVDLFKLLVRNENLKNSIRQFISQGVGYIAYQIAEHKGQKGGKYITTTRRDYLNMLVSAMWGGLIICFVAIVKNILSKLHYAYFWQGFWYSVNYSAGFVLIDQTGSTLATKQPAFTANAVAVSLDSKKSLGQPDLQSMAFTVAKVIRSQTASFVGNLIIVFPGTYLLAWAYHQIIGRKLVSGEAAFRLLQEQHPFQSLSLLYACNTGVFLFLSGIIAGYVQNKIRFSNIAGRLAHHPGLYGSTSAQKRGWWAGFIEKNAGAYAGNISLGFFLGMAANVGKIFGVPFDIRHITISSGNMAIGVYGLGIRAVPGHYLLTVFLGVLGIGFFNFLVSFSLAFFVAVKSRGIQLRRYPELIRIIIRHFFKKPLSFIVPPRGAGQQ</sequence>
<dbReference type="RefSeq" id="WP_231004300.1">
    <property type="nucleotide sequence ID" value="NZ_JAJNEC010000005.1"/>
</dbReference>
<keyword evidence="2 5" id="KW-0812">Transmembrane</keyword>
<evidence type="ECO:0000256" key="5">
    <source>
        <dbReference type="SAM" id="Phobius"/>
    </source>
</evidence>
<reference evidence="6 7" key="1">
    <citation type="submission" date="2021-11" db="EMBL/GenBank/DDBJ databases">
        <title>Genomic of Niabella pedocola.</title>
        <authorList>
            <person name="Wu T."/>
        </authorList>
    </citation>
    <scope>NUCLEOTIDE SEQUENCE [LARGE SCALE GENOMIC DNA]</scope>
    <source>
        <strain evidence="6 7">JCM 31011</strain>
    </source>
</reference>
<accession>A0ABS8PPJ7</accession>
<feature type="transmembrane region" description="Helical" evidence="5">
    <location>
        <begin position="374"/>
        <end position="392"/>
    </location>
</feature>
<evidence type="ECO:0000313" key="7">
    <source>
        <dbReference type="Proteomes" id="UP001199816"/>
    </source>
</evidence>
<dbReference type="InterPro" id="IPR011385">
    <property type="entry name" value="Site-sp_rcmbase"/>
</dbReference>
<keyword evidence="4 5" id="KW-0472">Membrane</keyword>
<comment type="caution">
    <text evidence="6">The sequence shown here is derived from an EMBL/GenBank/DDBJ whole genome shotgun (WGS) entry which is preliminary data.</text>
</comment>
<dbReference type="Pfam" id="PF10136">
    <property type="entry name" value="SpecificRecomb"/>
    <property type="match status" value="1"/>
</dbReference>
<evidence type="ECO:0000256" key="3">
    <source>
        <dbReference type="ARBA" id="ARBA00022989"/>
    </source>
</evidence>
<protein>
    <submittedName>
        <fullName evidence="6">Site-specific recombinase</fullName>
    </submittedName>
</protein>
<feature type="transmembrane region" description="Helical" evidence="5">
    <location>
        <begin position="607"/>
        <end position="633"/>
    </location>
</feature>
<name>A0ABS8PPJ7_9BACT</name>
<evidence type="ECO:0000256" key="1">
    <source>
        <dbReference type="ARBA" id="ARBA00004141"/>
    </source>
</evidence>
<proteinExistence type="predicted"/>
<comment type="subcellular location">
    <subcellularLocation>
        <location evidence="1">Membrane</location>
        <topology evidence="1">Multi-pass membrane protein</topology>
    </subcellularLocation>
</comment>
<feature type="transmembrane region" description="Helical" evidence="5">
    <location>
        <begin position="343"/>
        <end position="362"/>
    </location>
</feature>
<organism evidence="6 7">
    <name type="scientific">Niabella pedocola</name>
    <dbReference type="NCBI Taxonomy" id="1752077"/>
    <lineage>
        <taxon>Bacteria</taxon>
        <taxon>Pseudomonadati</taxon>
        <taxon>Bacteroidota</taxon>
        <taxon>Chitinophagia</taxon>
        <taxon>Chitinophagales</taxon>
        <taxon>Chitinophagaceae</taxon>
        <taxon>Niabella</taxon>
    </lineage>
</organism>
<keyword evidence="7" id="KW-1185">Reference proteome</keyword>
<dbReference type="Gene3D" id="1.20.1080.10">
    <property type="entry name" value="Glycerol uptake facilitator protein"/>
    <property type="match status" value="1"/>
</dbReference>
<dbReference type="InterPro" id="IPR023271">
    <property type="entry name" value="Aquaporin-like"/>
</dbReference>
<gene>
    <name evidence="6" type="ORF">LQ567_09675</name>
</gene>
<evidence type="ECO:0000313" key="6">
    <source>
        <dbReference type="EMBL" id="MCD2423030.1"/>
    </source>
</evidence>
<evidence type="ECO:0000256" key="4">
    <source>
        <dbReference type="ARBA" id="ARBA00023136"/>
    </source>
</evidence>
<evidence type="ECO:0000256" key="2">
    <source>
        <dbReference type="ARBA" id="ARBA00022692"/>
    </source>
</evidence>